<feature type="region of interest" description="Disordered" evidence="1">
    <location>
        <begin position="301"/>
        <end position="476"/>
    </location>
</feature>
<evidence type="ECO:0000256" key="2">
    <source>
        <dbReference type="SAM" id="Phobius"/>
    </source>
</evidence>
<proteinExistence type="predicted"/>
<reference evidence="3 4" key="1">
    <citation type="submission" date="2013-12" db="EMBL/GenBank/DDBJ databases">
        <authorList>
            <person name="Cubeta M."/>
            <person name="Pakala S."/>
            <person name="Fedorova N."/>
            <person name="Thomas E."/>
            <person name="Dean R."/>
            <person name="Jabaji S."/>
            <person name="Neate S."/>
            <person name="Toda T."/>
            <person name="Tavantzis S."/>
            <person name="Vilgalys R."/>
            <person name="Bharathan N."/>
            <person name="Pakala S."/>
            <person name="Losada L.S."/>
            <person name="Zafar N."/>
            <person name="Nierman W."/>
        </authorList>
    </citation>
    <scope>NUCLEOTIDE SEQUENCE [LARGE SCALE GENOMIC DNA]</scope>
    <source>
        <strain evidence="3 4">123E</strain>
    </source>
</reference>
<evidence type="ECO:0000313" key="4">
    <source>
        <dbReference type="Proteomes" id="UP000027456"/>
    </source>
</evidence>
<feature type="compositionally biased region" description="Polar residues" evidence="1">
    <location>
        <begin position="445"/>
        <end position="462"/>
    </location>
</feature>
<keyword evidence="4" id="KW-1185">Reference proteome</keyword>
<dbReference type="OrthoDB" id="3199660at2759"/>
<dbReference type="EMBL" id="AZST01000181">
    <property type="protein sequence ID" value="KEP51270.1"/>
    <property type="molecule type" value="Genomic_DNA"/>
</dbReference>
<feature type="compositionally biased region" description="Polar residues" evidence="1">
    <location>
        <begin position="206"/>
        <end position="224"/>
    </location>
</feature>
<dbReference type="Proteomes" id="UP000027456">
    <property type="component" value="Unassembled WGS sequence"/>
</dbReference>
<protein>
    <submittedName>
        <fullName evidence="3">Putative transmembrane protein</fullName>
    </submittedName>
</protein>
<feature type="compositionally biased region" description="Polar residues" evidence="1">
    <location>
        <begin position="388"/>
        <end position="404"/>
    </location>
</feature>
<evidence type="ECO:0000256" key="1">
    <source>
        <dbReference type="SAM" id="MobiDB-lite"/>
    </source>
</evidence>
<feature type="compositionally biased region" description="Low complexity" evidence="1">
    <location>
        <begin position="500"/>
        <end position="511"/>
    </location>
</feature>
<accession>A0A074S170</accession>
<dbReference type="HOGENOM" id="CLU_388377_0_0_1"/>
<feature type="region of interest" description="Disordered" evidence="1">
    <location>
        <begin position="540"/>
        <end position="602"/>
    </location>
</feature>
<evidence type="ECO:0000313" key="3">
    <source>
        <dbReference type="EMBL" id="KEP51270.1"/>
    </source>
</evidence>
<keyword evidence="2" id="KW-0472">Membrane</keyword>
<dbReference type="AlphaFoldDB" id="A0A074S170"/>
<feature type="region of interest" description="Disordered" evidence="1">
    <location>
        <begin position="500"/>
        <end position="527"/>
    </location>
</feature>
<feature type="region of interest" description="Disordered" evidence="1">
    <location>
        <begin position="1"/>
        <end position="41"/>
    </location>
</feature>
<comment type="caution">
    <text evidence="3">The sequence shown here is derived from an EMBL/GenBank/DDBJ whole genome shotgun (WGS) entry which is preliminary data.</text>
</comment>
<feature type="transmembrane region" description="Helical" evidence="2">
    <location>
        <begin position="129"/>
        <end position="151"/>
    </location>
</feature>
<name>A0A074S170_9AGAM</name>
<feature type="region of interest" description="Disordered" evidence="1">
    <location>
        <begin position="206"/>
        <end position="237"/>
    </location>
</feature>
<feature type="compositionally biased region" description="Basic and acidic residues" evidence="1">
    <location>
        <begin position="327"/>
        <end position="344"/>
    </location>
</feature>
<feature type="compositionally biased region" description="Basic and acidic residues" evidence="1">
    <location>
        <begin position="1"/>
        <end position="17"/>
    </location>
</feature>
<feature type="compositionally biased region" description="Basic and acidic residues" evidence="1">
    <location>
        <begin position="573"/>
        <end position="602"/>
    </location>
</feature>
<organism evidence="3 4">
    <name type="scientific">Rhizoctonia solani 123E</name>
    <dbReference type="NCBI Taxonomy" id="1423351"/>
    <lineage>
        <taxon>Eukaryota</taxon>
        <taxon>Fungi</taxon>
        <taxon>Dikarya</taxon>
        <taxon>Basidiomycota</taxon>
        <taxon>Agaricomycotina</taxon>
        <taxon>Agaricomycetes</taxon>
        <taxon>Cantharellales</taxon>
        <taxon>Ceratobasidiaceae</taxon>
        <taxon>Rhizoctonia</taxon>
    </lineage>
</organism>
<keyword evidence="2 3" id="KW-0812">Transmembrane</keyword>
<sequence>MRGIKSNDRRRRDEECFRSQSEVMSHTPKITLLSDDHRKSPCDDDRTWRVMPVVPSLPPLPLFMARTSTSRTTSDSAVRRISSTSASGALLSFRSTASSPFAPSLPFMARGAVVTPSTSARTGFSVGTVVALSTVLPTIILLLLGIIIHLIRTRNRPRPEGSPKDLEGNFPMADIRHPEHSLDVLQHRSFSPFDLSFPNLVFGRSANSSKPETTSVRSHVSSDSGHAESSVHANQPTVPPIAITRAPDLDPPPTPVLAVRYPSRFITGSSKPGDRNSIYMDCTSVDSGSATPSTVVFAHPAPTEAGSSVGRPSREVPVERLSIGTDHTGKYDFAHNRRASREHSPITAGPSSGRTGAAETLTTDRDMGSGSKKLKLLGIAPPTRAHARSQSQPTATYSLPSLQLSPRAHTRHTPAESHVRSPLRPSPVQESPSPSWPQRIYSHRVSASLSTPIRTSSTISQASPPPPGPLSSNQDRLPLSIVVPPRLGAPIIPIAELAALQTPPTSPQQTPRVNTPRTAGPRTPGSALSIQETLGLTRPRGMSDVVEPDAETRERILRLLGRLPEEPSSGDSGSREGDERRSRDVRRTRSEGGLHGTLHETT</sequence>
<keyword evidence="2" id="KW-1133">Transmembrane helix</keyword>
<gene>
    <name evidence="3" type="ORF">V565_064660</name>
</gene>